<dbReference type="Pfam" id="PF07679">
    <property type="entry name" value="I-set"/>
    <property type="match status" value="2"/>
</dbReference>
<dbReference type="SUPFAM" id="SSF48726">
    <property type="entry name" value="Immunoglobulin"/>
    <property type="match status" value="3"/>
</dbReference>
<dbReference type="InterPro" id="IPR013098">
    <property type="entry name" value="Ig_I-set"/>
</dbReference>
<keyword evidence="7" id="KW-0472">Membrane</keyword>
<feature type="compositionally biased region" description="Basic residues" evidence="6">
    <location>
        <begin position="133"/>
        <end position="142"/>
    </location>
</feature>
<dbReference type="GO" id="GO:0043005">
    <property type="term" value="C:neuron projection"/>
    <property type="evidence" value="ECO:0007669"/>
    <property type="project" value="TreeGrafter"/>
</dbReference>
<evidence type="ECO:0000256" key="1">
    <source>
        <dbReference type="ARBA" id="ARBA00022729"/>
    </source>
</evidence>
<dbReference type="Pfam" id="PF23283">
    <property type="entry name" value="D8C_UMOD"/>
    <property type="match status" value="1"/>
</dbReference>
<feature type="disulfide bond" evidence="5">
    <location>
        <begin position="491"/>
        <end position="518"/>
    </location>
</feature>
<feature type="domain" description="Ig-like" evidence="8">
    <location>
        <begin position="279"/>
        <end position="352"/>
    </location>
</feature>
<dbReference type="InterPro" id="IPR035976">
    <property type="entry name" value="Sushi/SCR/CCP_sf"/>
</dbReference>
<comment type="caution">
    <text evidence="5">Lacks conserved residue(s) required for the propagation of feature annotation.</text>
</comment>
<dbReference type="OrthoDB" id="5979486at2759"/>
<dbReference type="SUPFAM" id="SSF57535">
    <property type="entry name" value="Complement control module/SCR domain"/>
    <property type="match status" value="1"/>
</dbReference>
<evidence type="ECO:0000256" key="4">
    <source>
        <dbReference type="ARBA" id="ARBA00023319"/>
    </source>
</evidence>
<organism evidence="10 11">
    <name type="scientific">Pocillopora damicornis</name>
    <name type="common">Cauliflower coral</name>
    <name type="synonym">Millepora damicornis</name>
    <dbReference type="NCBI Taxonomy" id="46731"/>
    <lineage>
        <taxon>Eukaryota</taxon>
        <taxon>Metazoa</taxon>
        <taxon>Cnidaria</taxon>
        <taxon>Anthozoa</taxon>
        <taxon>Hexacorallia</taxon>
        <taxon>Scleractinia</taxon>
        <taxon>Astrocoeniina</taxon>
        <taxon>Pocilloporidae</taxon>
        <taxon>Pocillopora</taxon>
    </lineage>
</organism>
<dbReference type="InterPro" id="IPR007110">
    <property type="entry name" value="Ig-like_dom"/>
</dbReference>
<dbReference type="InterPro" id="IPR051170">
    <property type="entry name" value="Neural/epithelial_adhesion"/>
</dbReference>
<keyword evidence="5" id="KW-0768">Sushi</keyword>
<feature type="domain" description="Ig-like" evidence="8">
    <location>
        <begin position="371"/>
        <end position="455"/>
    </location>
</feature>
<dbReference type="AlphaFoldDB" id="A0A3M6UJG7"/>
<keyword evidence="1" id="KW-0732">Signal</keyword>
<dbReference type="PANTHER" id="PTHR12231">
    <property type="entry name" value="CTX-RELATED TYPE I TRANSMEMBRANE PROTEIN"/>
    <property type="match status" value="1"/>
</dbReference>
<keyword evidence="7" id="KW-1133">Transmembrane helix</keyword>
<dbReference type="PROSITE" id="PS50923">
    <property type="entry name" value="SUSHI"/>
    <property type="match status" value="1"/>
</dbReference>
<dbReference type="InterPro" id="IPR057774">
    <property type="entry name" value="D8C_UMOD/GP2/OIT3-like"/>
</dbReference>
<accession>A0A3M6UJG7</accession>
<gene>
    <name evidence="10" type="ORF">pdam_00000331</name>
</gene>
<evidence type="ECO:0000313" key="11">
    <source>
        <dbReference type="Proteomes" id="UP000275408"/>
    </source>
</evidence>
<dbReference type="Gene3D" id="2.10.70.10">
    <property type="entry name" value="Complement Module, domain 1"/>
    <property type="match status" value="1"/>
</dbReference>
<dbReference type="PROSITE" id="PS50835">
    <property type="entry name" value="IG_LIKE"/>
    <property type="match status" value="2"/>
</dbReference>
<evidence type="ECO:0000259" key="8">
    <source>
        <dbReference type="PROSITE" id="PS50835"/>
    </source>
</evidence>
<comment type="caution">
    <text evidence="10">The sequence shown here is derived from an EMBL/GenBank/DDBJ whole genome shotgun (WGS) entry which is preliminary data.</text>
</comment>
<dbReference type="Gene3D" id="2.60.40.10">
    <property type="entry name" value="Immunoglobulins"/>
    <property type="match status" value="3"/>
</dbReference>
<evidence type="ECO:0000256" key="6">
    <source>
        <dbReference type="SAM" id="MobiDB-lite"/>
    </source>
</evidence>
<dbReference type="PANTHER" id="PTHR12231:SF253">
    <property type="entry name" value="DPR-INTERACTING PROTEIN ETA, ISOFORM B-RELATED"/>
    <property type="match status" value="1"/>
</dbReference>
<keyword evidence="3 5" id="KW-1015">Disulfide bond</keyword>
<feature type="domain" description="Sushi" evidence="9">
    <location>
        <begin position="463"/>
        <end position="520"/>
    </location>
</feature>
<dbReference type="Pfam" id="PF00084">
    <property type="entry name" value="Sushi"/>
    <property type="match status" value="1"/>
</dbReference>
<reference evidence="10 11" key="1">
    <citation type="journal article" date="2018" name="Sci. Rep.">
        <title>Comparative analysis of the Pocillopora damicornis genome highlights role of immune system in coral evolution.</title>
        <authorList>
            <person name="Cunning R."/>
            <person name="Bay R.A."/>
            <person name="Gillette P."/>
            <person name="Baker A.C."/>
            <person name="Traylor-Knowles N."/>
        </authorList>
    </citation>
    <scope>NUCLEOTIDE SEQUENCE [LARGE SCALE GENOMIC DNA]</scope>
    <source>
        <strain evidence="10">RSMAS</strain>
        <tissue evidence="10">Whole animal</tissue>
    </source>
</reference>
<evidence type="ECO:0000259" key="9">
    <source>
        <dbReference type="PROSITE" id="PS50923"/>
    </source>
</evidence>
<dbReference type="InterPro" id="IPR003599">
    <property type="entry name" value="Ig_sub"/>
</dbReference>
<evidence type="ECO:0000256" key="2">
    <source>
        <dbReference type="ARBA" id="ARBA00022737"/>
    </source>
</evidence>
<keyword evidence="7" id="KW-0812">Transmembrane</keyword>
<dbReference type="SMART" id="SM00408">
    <property type="entry name" value="IGc2"/>
    <property type="match status" value="3"/>
</dbReference>
<dbReference type="InterPro" id="IPR013783">
    <property type="entry name" value="Ig-like_fold"/>
</dbReference>
<dbReference type="SMART" id="SM00409">
    <property type="entry name" value="IG"/>
    <property type="match status" value="3"/>
</dbReference>
<dbReference type="Pfam" id="PF13927">
    <property type="entry name" value="Ig_3"/>
    <property type="match status" value="1"/>
</dbReference>
<keyword evidence="2" id="KW-0677">Repeat</keyword>
<sequence length="645" mass="71589">MTSTKRPPTKSLASVFQIFHLVLTILSIAVLSYKVFRLESELSFIREELSTSDRNGDKKTNLPLFTTARSEIAESRSDRYRRQISKSEMYGVRQKIENAVCIRKALQDFQHYYVCKMNGHNIGAQGPPGKQGARGRRGRRGRPGPAGKLGPPGARGPRGAPGMSPKINVAYIEELTKRMESQVTLFAPPRFSSKIPSSISVREGNNLSLRISASGNPVPKITCSLQSKIQGNGGRILVTNEKLEMRNVRFLDQGKIECLAENVFGTQVARVKLIVFGPPRFSNTLPGKVTGFLGKTTKLLCDVVGFPTPVVEWNRSPPAPLPQGRSSLTNRSMFIENIKSGDEGVYLCTARNEHGMVIHGTFLKVESVVPPEFSKTPSSSISAPGIRETLRISCSAKGSPLPTVTWYKNDFNVINVMNNVTNDEFTSELVINAFQPEDQGTYSCVARNVYNDTVNTNSRVFLPNCGNPVNIANAMIMKSNNWAGEFVRYLCHPGYTMIGPAVRRCLPSGKWSGENTSCTDRQECFHHTIIDDDTRRVGYDGASHKCDDNLIESWYRFLEGRQMNTNCAKFHSCDTERAGWLVGGHPSAEDGRVTKKVCFGRTAPSCTCAYHTYIQVRNCGSFYVYKLKPITVCKDTYSASRYCTN</sequence>
<dbReference type="InterPro" id="IPR036179">
    <property type="entry name" value="Ig-like_dom_sf"/>
</dbReference>
<evidence type="ECO:0000256" key="7">
    <source>
        <dbReference type="SAM" id="Phobius"/>
    </source>
</evidence>
<evidence type="ECO:0000313" key="10">
    <source>
        <dbReference type="EMBL" id="RMX53674.1"/>
    </source>
</evidence>
<dbReference type="CDD" id="cd00096">
    <property type="entry name" value="Ig"/>
    <property type="match status" value="1"/>
</dbReference>
<feature type="region of interest" description="Disordered" evidence="6">
    <location>
        <begin position="120"/>
        <end position="164"/>
    </location>
</feature>
<dbReference type="SMART" id="SM00032">
    <property type="entry name" value="CCP"/>
    <property type="match status" value="1"/>
</dbReference>
<dbReference type="Proteomes" id="UP000275408">
    <property type="component" value="Unassembled WGS sequence"/>
</dbReference>
<evidence type="ECO:0000256" key="3">
    <source>
        <dbReference type="ARBA" id="ARBA00023157"/>
    </source>
</evidence>
<dbReference type="EMBL" id="RCHS01001413">
    <property type="protein sequence ID" value="RMX53674.1"/>
    <property type="molecule type" value="Genomic_DNA"/>
</dbReference>
<evidence type="ECO:0000256" key="5">
    <source>
        <dbReference type="PROSITE-ProRule" id="PRU00302"/>
    </source>
</evidence>
<proteinExistence type="predicted"/>
<feature type="compositionally biased region" description="Low complexity" evidence="6">
    <location>
        <begin position="143"/>
        <end position="162"/>
    </location>
</feature>
<dbReference type="InterPro" id="IPR003598">
    <property type="entry name" value="Ig_sub2"/>
</dbReference>
<keyword evidence="11" id="KW-1185">Reference proteome</keyword>
<dbReference type="CDD" id="cd00033">
    <property type="entry name" value="CCP"/>
    <property type="match status" value="1"/>
</dbReference>
<feature type="transmembrane region" description="Helical" evidence="7">
    <location>
        <begin position="12"/>
        <end position="33"/>
    </location>
</feature>
<name>A0A3M6UJG7_POCDA</name>
<dbReference type="InterPro" id="IPR000436">
    <property type="entry name" value="Sushi_SCR_CCP_dom"/>
</dbReference>
<protein>
    <submittedName>
        <fullName evidence="10">Uncharacterized protein</fullName>
    </submittedName>
</protein>
<keyword evidence="4" id="KW-0393">Immunoglobulin domain</keyword>